<dbReference type="EMBL" id="CM040476">
    <property type="protein sequence ID" value="MCI4391759.1"/>
    <property type="molecule type" value="Genomic_DNA"/>
</dbReference>
<sequence length="1284" mass="143572">MRVTQAASWSTEDDVLASEQRFRMEDESLEDRSVEVLQIPDGVDDDLLWLYFENRRRSEGGNIISLDRRGDTAVLVFENAEAATRVVQKGSHTLSDAKLIVRKRPPKDHGKLVLRGLSLSTSRDMLELYVENLTGIESDNYTLYLSPGKDLVLIHLHQPVAEDFEKMCSRVSRRALDGARLTLEQVECTDSIMVENLPPDLADDLLKLYFESSRSGGGEVMAVSRISQRLAKVSFKDVQSVNSVLQKPHKLEETDLIVKPYYSFLHSDEGASQTSLQNGTDQGVDDQVGAVSPPNDTHSDLISGASSSSSSSSHSQEAAAPKPDLQVTPEPVNISKNTSQVLQPPPEQQPFVCHISVPDSTKREIVALSELPDKLKTSHPGYEIKVTQNGVEVKGPTQDEAEKLKSKLLEFLSGVSQVHVPVSALKANFLQRQDVRDKLRDQLKDQGLPSTYTVTGGVLILSSASMQMVNRACEVIKGAVSESVLPVEPEHECMIYSEEWRNFLLNQHACSAEVSAEGNAVSVVTLTDVEQEVKENIVRFLSTPIQKEVVISMQPAMLTYIQLHHQQLLMDMAEVIIFPLDTGDGLSDIFALAWKMMSSQNFARSSSARGLTARQADALAEDDNATSARIEEAKKILSQLESDRSHMAAEEELEEELDLYSDTLPSGEQLETQESNRAENQLGDLQSLDEDAYLSLAIQLSMEASQNPDRQAEEDLQKVLQLSKDEAAAVDESQMLVKAVDMSLQEAIRAANTAQIEVFASYTHDLVRVDIALGKKVGLRQCEETLQHKSFRKLSAFHRRCLDLIKRKHSVEIQIQGTTAVVSGFKDHVAGALPDLNALLEKAAGSTTDAEILKTVQWVWHDRERSAATPYPPEATVFIENAWRMKQDKLDILFNSQPYTIDFAKMLEFSVSSGRSVPISRKLVSSVDLYTEFQDDYSLLSDVPDAVRLEKDSEEYNEVAAEFYNGLSEQNKVQIIKVNQLALLSYDYSLLSDVPDAVRLEKDSEEYNEVAAEFYNGLSEQNKVQIIKVEKLMNRLLYSQYRLKKADMEQKVRGDVERTLYHGTSESSVKEICIHGFNRSFCGKNDDYSLLSDVPDAVRLEKDSEEYNEVAAEFYNGLSEQNKVQIIKVEKLMNRLLYSQYRLKKADMEQKVRGDVERTLYHGTSESSVKEICIHGFNRSFCGKNATAFGQGVYFAVKSSYSLSDTYSPPNADGHKFIFVARVLTGDFTQGKHDMRAAPLREGSGMPMRFHSVVDNVKEPSLFVIFNDTQAYPQYLITCLKAPE</sequence>
<proteinExistence type="predicted"/>
<reference evidence="1 2" key="1">
    <citation type="journal article" date="2022" name="bioRxiv">
        <title>An ancient truncated duplication of the anti-Mullerian hormone receptor type 2 gene is a potential conserved master sex determinant in the Pangasiidae catfish family.</title>
        <authorList>
            <person name="Wen M."/>
            <person name="Pan Q."/>
            <person name="Jouanno E."/>
            <person name="Montfort J."/>
            <person name="Zahm M."/>
            <person name="Cabau C."/>
            <person name="Klopp C."/>
            <person name="Iampietro C."/>
            <person name="Roques C."/>
            <person name="Bouchez O."/>
            <person name="Castinel A."/>
            <person name="Donnadieu C."/>
            <person name="Parrinello H."/>
            <person name="Poncet C."/>
            <person name="Belmonte E."/>
            <person name="Gautier V."/>
            <person name="Avarre J.-C."/>
            <person name="Dugue R."/>
            <person name="Gustiano R."/>
            <person name="Ha T.T.T."/>
            <person name="Campet M."/>
            <person name="Sriphairoj K."/>
            <person name="Ribolli J."/>
            <person name="de Almeida F.L."/>
            <person name="Desvignes T."/>
            <person name="Postlethwait J.H."/>
            <person name="Bucao C.F."/>
            <person name="Robinson-Rechavi M."/>
            <person name="Bobe J."/>
            <person name="Herpin A."/>
            <person name="Guiguen Y."/>
        </authorList>
    </citation>
    <scope>NUCLEOTIDE SEQUENCE [LARGE SCALE GENOMIC DNA]</scope>
    <source>
        <strain evidence="1">YG-Dec2019</strain>
    </source>
</reference>
<evidence type="ECO:0000313" key="1">
    <source>
        <dbReference type="EMBL" id="MCI4391759.1"/>
    </source>
</evidence>
<protein>
    <submittedName>
        <fullName evidence="1">Uncharacterized protein</fullName>
    </submittedName>
</protein>
<comment type="caution">
    <text evidence="1">The sequence shown here is derived from an EMBL/GenBank/DDBJ whole genome shotgun (WGS) entry which is preliminary data.</text>
</comment>
<name>A0ACC5XKY0_PANGG</name>
<keyword evidence="2" id="KW-1185">Reference proteome</keyword>
<gene>
    <name evidence="1" type="ORF">PGIGA_G00138000</name>
</gene>
<dbReference type="Proteomes" id="UP000829447">
    <property type="component" value="Linkage Group LG23"/>
</dbReference>
<organism evidence="1 2">
    <name type="scientific">Pangasianodon gigas</name>
    <name type="common">Mekong giant catfish</name>
    <name type="synonym">Pangasius gigas</name>
    <dbReference type="NCBI Taxonomy" id="30993"/>
    <lineage>
        <taxon>Eukaryota</taxon>
        <taxon>Metazoa</taxon>
        <taxon>Chordata</taxon>
        <taxon>Craniata</taxon>
        <taxon>Vertebrata</taxon>
        <taxon>Euteleostomi</taxon>
        <taxon>Actinopterygii</taxon>
        <taxon>Neopterygii</taxon>
        <taxon>Teleostei</taxon>
        <taxon>Ostariophysi</taxon>
        <taxon>Siluriformes</taxon>
        <taxon>Pangasiidae</taxon>
        <taxon>Pangasianodon</taxon>
    </lineage>
</organism>
<accession>A0ACC5XKY0</accession>
<evidence type="ECO:0000313" key="2">
    <source>
        <dbReference type="Proteomes" id="UP000829447"/>
    </source>
</evidence>